<evidence type="ECO:0000256" key="2">
    <source>
        <dbReference type="ARBA" id="ARBA00022692"/>
    </source>
</evidence>
<keyword evidence="3 5" id="KW-1133">Transmembrane helix</keyword>
<reference evidence="7 8" key="1">
    <citation type="submission" date="2023-04" db="EMBL/GenBank/DDBJ databases">
        <title>Genome Encyclopedia of Bacteria and Archaea VI: Functional Genomics of Type Strains.</title>
        <authorList>
            <person name="Whitman W."/>
        </authorList>
    </citation>
    <scope>NUCLEOTIDE SEQUENCE [LARGE SCALE GENOMIC DNA]</scope>
    <source>
        <strain evidence="7 8">SG_E_30_P1</strain>
    </source>
</reference>
<feature type="domain" description="Integral membrane bound transporter" evidence="6">
    <location>
        <begin position="47"/>
        <end position="164"/>
    </location>
</feature>
<evidence type="ECO:0000256" key="3">
    <source>
        <dbReference type="ARBA" id="ARBA00022989"/>
    </source>
</evidence>
<keyword evidence="8" id="KW-1185">Reference proteome</keyword>
<feature type="transmembrane region" description="Helical" evidence="5">
    <location>
        <begin position="148"/>
        <end position="169"/>
    </location>
</feature>
<feature type="transmembrane region" description="Helical" evidence="5">
    <location>
        <begin position="31"/>
        <end position="48"/>
    </location>
</feature>
<comment type="subcellular location">
    <subcellularLocation>
        <location evidence="1">Membrane</location>
        <topology evidence="1">Multi-pass membrane protein</topology>
    </subcellularLocation>
</comment>
<keyword evidence="2 5" id="KW-0812">Transmembrane</keyword>
<gene>
    <name evidence="7" type="ORF">M2152_000252</name>
</gene>
<protein>
    <submittedName>
        <fullName evidence="7">Uncharacterized membrane protein YgaE (UPF0421/DUF939 family)</fullName>
    </submittedName>
</protein>
<feature type="transmembrane region" description="Helical" evidence="5">
    <location>
        <begin position="78"/>
        <end position="99"/>
    </location>
</feature>
<evidence type="ECO:0000313" key="8">
    <source>
        <dbReference type="Proteomes" id="UP001160142"/>
    </source>
</evidence>
<dbReference type="EMBL" id="JARXVQ010000001">
    <property type="protein sequence ID" value="MDH6180070.1"/>
    <property type="molecule type" value="Genomic_DNA"/>
</dbReference>
<accession>A0ABT6KK51</accession>
<organism evidence="7 8">
    <name type="scientific">Antiquaquibacter oligotrophicus</name>
    <dbReference type="NCBI Taxonomy" id="2880260"/>
    <lineage>
        <taxon>Bacteria</taxon>
        <taxon>Bacillati</taxon>
        <taxon>Actinomycetota</taxon>
        <taxon>Actinomycetes</taxon>
        <taxon>Micrococcales</taxon>
        <taxon>Microbacteriaceae</taxon>
        <taxon>Antiquaquibacter</taxon>
    </lineage>
</organism>
<evidence type="ECO:0000256" key="4">
    <source>
        <dbReference type="ARBA" id="ARBA00023136"/>
    </source>
</evidence>
<evidence type="ECO:0000259" key="6">
    <source>
        <dbReference type="Pfam" id="PF13515"/>
    </source>
</evidence>
<dbReference type="Proteomes" id="UP001160142">
    <property type="component" value="Unassembled WGS sequence"/>
</dbReference>
<proteinExistence type="predicted"/>
<comment type="caution">
    <text evidence="7">The sequence shown here is derived from an EMBL/GenBank/DDBJ whole genome shotgun (WGS) entry which is preliminary data.</text>
</comment>
<evidence type="ECO:0000256" key="5">
    <source>
        <dbReference type="SAM" id="Phobius"/>
    </source>
</evidence>
<evidence type="ECO:0000256" key="1">
    <source>
        <dbReference type="ARBA" id="ARBA00004141"/>
    </source>
</evidence>
<dbReference type="Pfam" id="PF13515">
    <property type="entry name" value="FUSC_2"/>
    <property type="match status" value="1"/>
</dbReference>
<name>A0ABT6KK51_9MICO</name>
<evidence type="ECO:0000313" key="7">
    <source>
        <dbReference type="EMBL" id="MDH6180070.1"/>
    </source>
</evidence>
<sequence>MSDDARLRRLGRVVRVRALVRSGWRRSVDSLPAALQLTIAVLAAYSIARYLFGHQVPLIAVTATISTLGLARNAKPRAVVETAVGITVGIALSEVIVILLGKGPWQMGIVLFATIVVSRGFSANPAFAIAAAVQGMIVVLLPDPAGGVFTRSIDGVIAGLVALAATALIPRDPRKEAKRDARLLFSVFHEGLGGLTDSLRAADHTAAELALDRLRRTQVLVDNWATSLDNAQSIASISPWLRRHRAELQTQHRILAGADLTARHLRVVARRIAVLVSDGVERPELADVIAELAHGVDLLGEQIQDPSVVGASRTIFEDLARRLDPAHIVPDGALRESVIVVLLRPFVVDLLVASGMDGEDARALLPPVEDHPGTEEHPLN</sequence>
<dbReference type="RefSeq" id="WP_322132436.1">
    <property type="nucleotide sequence ID" value="NZ_CP085036.1"/>
</dbReference>
<feature type="transmembrane region" description="Helical" evidence="5">
    <location>
        <begin position="126"/>
        <end position="142"/>
    </location>
</feature>
<keyword evidence="4 5" id="KW-0472">Membrane</keyword>
<dbReference type="InterPro" id="IPR049453">
    <property type="entry name" value="Memb_transporter_dom"/>
</dbReference>